<keyword evidence="4 6" id="KW-0238">DNA-binding</keyword>
<dbReference type="PANTHER" id="PTHR48111">
    <property type="entry name" value="REGULATOR OF RPOS"/>
    <property type="match status" value="1"/>
</dbReference>
<dbReference type="Proteomes" id="UP000249522">
    <property type="component" value="Unassembled WGS sequence"/>
</dbReference>
<comment type="caution">
    <text evidence="8">The sequence shown here is derived from an EMBL/GenBank/DDBJ whole genome shotgun (WGS) entry which is preliminary data.</text>
</comment>
<feature type="domain" description="OmpR/PhoB-type" evidence="7">
    <location>
        <begin position="172"/>
        <end position="271"/>
    </location>
</feature>
<dbReference type="InterPro" id="IPR001867">
    <property type="entry name" value="OmpR/PhoB-type_DNA-bd"/>
</dbReference>
<evidence type="ECO:0000256" key="1">
    <source>
        <dbReference type="ARBA" id="ARBA00022553"/>
    </source>
</evidence>
<evidence type="ECO:0000313" key="8">
    <source>
        <dbReference type="EMBL" id="PZD93176.1"/>
    </source>
</evidence>
<dbReference type="GO" id="GO:0006355">
    <property type="term" value="P:regulation of DNA-templated transcription"/>
    <property type="evidence" value="ECO:0007669"/>
    <property type="project" value="InterPro"/>
</dbReference>
<keyword evidence="9" id="KW-1185">Reference proteome</keyword>
<accession>A0A2W1L1D6</accession>
<dbReference type="AlphaFoldDB" id="A0A2W1L1D6"/>
<dbReference type="SUPFAM" id="SSF46894">
    <property type="entry name" value="C-terminal effector domain of the bipartite response regulators"/>
    <property type="match status" value="1"/>
</dbReference>
<feature type="DNA-binding region" description="OmpR/PhoB-type" evidence="6">
    <location>
        <begin position="172"/>
        <end position="271"/>
    </location>
</feature>
<evidence type="ECO:0000256" key="5">
    <source>
        <dbReference type="ARBA" id="ARBA00023163"/>
    </source>
</evidence>
<dbReference type="PANTHER" id="PTHR48111:SF40">
    <property type="entry name" value="PHOSPHATE REGULON TRANSCRIPTIONAL REGULATORY PROTEIN PHOB"/>
    <property type="match status" value="1"/>
</dbReference>
<keyword evidence="3" id="KW-0805">Transcription regulation</keyword>
<dbReference type="EMBL" id="QKRB01000058">
    <property type="protein sequence ID" value="PZD93176.1"/>
    <property type="molecule type" value="Genomic_DNA"/>
</dbReference>
<evidence type="ECO:0000256" key="2">
    <source>
        <dbReference type="ARBA" id="ARBA00023012"/>
    </source>
</evidence>
<dbReference type="OrthoDB" id="2652196at2"/>
<dbReference type="GO" id="GO:0032993">
    <property type="term" value="C:protein-DNA complex"/>
    <property type="evidence" value="ECO:0007669"/>
    <property type="project" value="TreeGrafter"/>
</dbReference>
<dbReference type="CDD" id="cd00383">
    <property type="entry name" value="trans_reg_C"/>
    <property type="match status" value="1"/>
</dbReference>
<keyword evidence="2" id="KW-0902">Two-component regulatory system</keyword>
<organism evidence="8 9">
    <name type="scientific">Paenibacillus sambharensis</name>
    <dbReference type="NCBI Taxonomy" id="1803190"/>
    <lineage>
        <taxon>Bacteria</taxon>
        <taxon>Bacillati</taxon>
        <taxon>Bacillota</taxon>
        <taxon>Bacilli</taxon>
        <taxon>Bacillales</taxon>
        <taxon>Paenibacillaceae</taxon>
        <taxon>Paenibacillus</taxon>
    </lineage>
</organism>
<dbReference type="GO" id="GO:0000976">
    <property type="term" value="F:transcription cis-regulatory region binding"/>
    <property type="evidence" value="ECO:0007669"/>
    <property type="project" value="TreeGrafter"/>
</dbReference>
<sequence>MQNLETLTSSAAGQLEAPYYRQAQGFGYRQPAGIPVCSQTKRIAVVSPVPDRMYDLIREISANCFDVMVFRKLESLTESGPAIDMYLFDFVTEDVYGDYGNIKAFVSHPDIAARSIYLADRGALNGSADGGERTGEQVIAWPCPVSEAMYAIFRMLTKQETLKSTVSAGSDPSIIMYKDLKVDAKRMSVYRGDDRIELTKTEYEVLLYLLEADGAVLTRDEIMQRICGSSFVGGSNVIDVHVRSLRKKLGDKAVSSKYIVTMRGAGYRMADIR</sequence>
<evidence type="ECO:0000256" key="4">
    <source>
        <dbReference type="ARBA" id="ARBA00023125"/>
    </source>
</evidence>
<protein>
    <submittedName>
        <fullName evidence="8">Transcriptional regulator</fullName>
    </submittedName>
</protein>
<name>A0A2W1L1D6_9BACL</name>
<dbReference type="SMART" id="SM00862">
    <property type="entry name" value="Trans_reg_C"/>
    <property type="match status" value="1"/>
</dbReference>
<proteinExistence type="predicted"/>
<dbReference type="InterPro" id="IPR036388">
    <property type="entry name" value="WH-like_DNA-bd_sf"/>
</dbReference>
<dbReference type="Pfam" id="PF00486">
    <property type="entry name" value="Trans_reg_C"/>
    <property type="match status" value="1"/>
</dbReference>
<evidence type="ECO:0000259" key="7">
    <source>
        <dbReference type="PROSITE" id="PS51755"/>
    </source>
</evidence>
<dbReference type="GO" id="GO:0000156">
    <property type="term" value="F:phosphorelay response regulator activity"/>
    <property type="evidence" value="ECO:0007669"/>
    <property type="project" value="TreeGrafter"/>
</dbReference>
<dbReference type="PROSITE" id="PS51755">
    <property type="entry name" value="OMPR_PHOB"/>
    <property type="match status" value="1"/>
</dbReference>
<evidence type="ECO:0000256" key="3">
    <source>
        <dbReference type="ARBA" id="ARBA00023015"/>
    </source>
</evidence>
<evidence type="ECO:0000313" key="9">
    <source>
        <dbReference type="Proteomes" id="UP000249522"/>
    </source>
</evidence>
<dbReference type="GO" id="GO:0005829">
    <property type="term" value="C:cytosol"/>
    <property type="evidence" value="ECO:0007669"/>
    <property type="project" value="TreeGrafter"/>
</dbReference>
<dbReference type="InterPro" id="IPR039420">
    <property type="entry name" value="WalR-like"/>
</dbReference>
<keyword evidence="1" id="KW-0597">Phosphoprotein</keyword>
<dbReference type="Gene3D" id="1.10.10.10">
    <property type="entry name" value="Winged helix-like DNA-binding domain superfamily/Winged helix DNA-binding domain"/>
    <property type="match status" value="1"/>
</dbReference>
<dbReference type="InterPro" id="IPR016032">
    <property type="entry name" value="Sig_transdc_resp-reg_C-effctor"/>
</dbReference>
<gene>
    <name evidence="8" type="ORF">DNH61_24320</name>
</gene>
<reference evidence="8 9" key="1">
    <citation type="submission" date="2018-06" db="EMBL/GenBank/DDBJ databases">
        <title>Paenibacillus imtechensis sp. nov.</title>
        <authorList>
            <person name="Pinnaka A.K."/>
            <person name="Singh H."/>
            <person name="Kaur M."/>
        </authorList>
    </citation>
    <scope>NUCLEOTIDE SEQUENCE [LARGE SCALE GENOMIC DNA]</scope>
    <source>
        <strain evidence="8 9">SMB1</strain>
    </source>
</reference>
<dbReference type="RefSeq" id="WP_111149501.1">
    <property type="nucleotide sequence ID" value="NZ_QKRB01000058.1"/>
</dbReference>
<evidence type="ECO:0000256" key="6">
    <source>
        <dbReference type="PROSITE-ProRule" id="PRU01091"/>
    </source>
</evidence>
<keyword evidence="5" id="KW-0804">Transcription</keyword>